<dbReference type="AlphaFoldDB" id="A0A8H9FPX8"/>
<dbReference type="InterPro" id="IPR051164">
    <property type="entry name" value="NmrA-like_oxidored"/>
</dbReference>
<dbReference type="PANTHER" id="PTHR42748:SF7">
    <property type="entry name" value="NMRA LIKE REDOX SENSOR 1-RELATED"/>
    <property type="match status" value="1"/>
</dbReference>
<comment type="caution">
    <text evidence="3">The sequence shown here is derived from an EMBL/GenBank/DDBJ whole genome shotgun (WGS) entry which is preliminary data.</text>
</comment>
<reference evidence="3" key="1">
    <citation type="journal article" date="2014" name="Int. J. Syst. Evol. Microbiol.">
        <title>Complete genome sequence of Corynebacterium casei LMG S-19264T (=DSM 44701T), isolated from a smear-ripened cheese.</title>
        <authorList>
            <consortium name="US DOE Joint Genome Institute (JGI-PGF)"/>
            <person name="Walter F."/>
            <person name="Albersmeier A."/>
            <person name="Kalinowski J."/>
            <person name="Ruckert C."/>
        </authorList>
    </citation>
    <scope>NUCLEOTIDE SEQUENCE</scope>
    <source>
        <strain evidence="3">CGMCC 1.10749</strain>
    </source>
</reference>
<dbReference type="EMBL" id="BMEA01000001">
    <property type="protein sequence ID" value="GGB64921.1"/>
    <property type="molecule type" value="Genomic_DNA"/>
</dbReference>
<dbReference type="InterPro" id="IPR016040">
    <property type="entry name" value="NAD(P)-bd_dom"/>
</dbReference>
<keyword evidence="1" id="KW-0521">NADP</keyword>
<dbReference type="RefSeq" id="WP_084100113.1">
    <property type="nucleotide sequence ID" value="NZ_BMEA01000001.1"/>
</dbReference>
<gene>
    <name evidence="3" type="ORF">GCM10011314_00170</name>
</gene>
<dbReference type="Pfam" id="PF13460">
    <property type="entry name" value="NAD_binding_10"/>
    <property type="match status" value="1"/>
</dbReference>
<dbReference type="SUPFAM" id="SSF51735">
    <property type="entry name" value="NAD(P)-binding Rossmann-fold domains"/>
    <property type="match status" value="1"/>
</dbReference>
<accession>A0A8H9FPX8</accession>
<dbReference type="PANTHER" id="PTHR42748">
    <property type="entry name" value="NITROGEN METABOLITE REPRESSION PROTEIN NMRA FAMILY MEMBER"/>
    <property type="match status" value="1"/>
</dbReference>
<dbReference type="Gene3D" id="3.40.50.720">
    <property type="entry name" value="NAD(P)-binding Rossmann-like Domain"/>
    <property type="match status" value="1"/>
</dbReference>
<name>A0A8H9FPX8_9MICO</name>
<proteinExistence type="predicted"/>
<evidence type="ECO:0000256" key="1">
    <source>
        <dbReference type="ARBA" id="ARBA00022857"/>
    </source>
</evidence>
<evidence type="ECO:0000313" key="4">
    <source>
        <dbReference type="Proteomes" id="UP000628079"/>
    </source>
</evidence>
<dbReference type="InterPro" id="IPR036291">
    <property type="entry name" value="NAD(P)-bd_dom_sf"/>
</dbReference>
<dbReference type="Proteomes" id="UP000628079">
    <property type="component" value="Unassembled WGS sequence"/>
</dbReference>
<evidence type="ECO:0000313" key="3">
    <source>
        <dbReference type="EMBL" id="GGB64921.1"/>
    </source>
</evidence>
<protein>
    <submittedName>
        <fullName evidence="3">NAD-dependent epimerase</fullName>
    </submittedName>
</protein>
<reference evidence="3" key="2">
    <citation type="submission" date="2020-09" db="EMBL/GenBank/DDBJ databases">
        <authorList>
            <person name="Sun Q."/>
            <person name="Zhou Y."/>
        </authorList>
    </citation>
    <scope>NUCLEOTIDE SEQUENCE</scope>
    <source>
        <strain evidence="3">CGMCC 1.10749</strain>
    </source>
</reference>
<organism evidence="3 4">
    <name type="scientific">Knoellia flava</name>
    <dbReference type="NCBI Taxonomy" id="913969"/>
    <lineage>
        <taxon>Bacteria</taxon>
        <taxon>Bacillati</taxon>
        <taxon>Actinomycetota</taxon>
        <taxon>Actinomycetes</taxon>
        <taxon>Micrococcales</taxon>
        <taxon>Intrasporangiaceae</taxon>
        <taxon>Knoellia</taxon>
    </lineage>
</organism>
<feature type="domain" description="NAD(P)-binding" evidence="2">
    <location>
        <begin position="7"/>
        <end position="112"/>
    </location>
</feature>
<sequence length="327" mass="34959">MNVLVVGANGQLGSACCRALAERGHTVRGSVRALERAVDLTGVELRVADLARAPDLDDLLSGIDVVVLTANTAVPRAGDDVERFVEGEHRLIDAAARHGVRRIVLPSIPETDVDSAVPIVSERRQLEERVLETVPGSVVLRLPPFMEVWLALVGSAVPLRGEPHATIGRPSPFLRTFRRLTGTLVERRGLMLVPGPTRHRQAFIAVADAAAACVKAVERDDVAGQVLDVAGPQVLTWDDVARTYSDVLGRPVRAVSAPTAVFAALSAVLRRVAEVPSRTMALNRFVGSSESAWHEPGGGLVDVEEMTTVEAFLRRKAALPSTPSTVV</sequence>
<evidence type="ECO:0000259" key="2">
    <source>
        <dbReference type="Pfam" id="PF13460"/>
    </source>
</evidence>